<feature type="transmembrane region" description="Helical" evidence="4">
    <location>
        <begin position="293"/>
        <end position="312"/>
    </location>
</feature>
<feature type="transmembrane region" description="Helical" evidence="4">
    <location>
        <begin position="268"/>
        <end position="287"/>
    </location>
</feature>
<feature type="transmembrane region" description="Helical" evidence="4">
    <location>
        <begin position="75"/>
        <end position="93"/>
    </location>
</feature>
<reference evidence="5" key="1">
    <citation type="submission" date="2022-10" db="EMBL/GenBank/DDBJ databases">
        <title>Candidatus Kirkpatrella diaphorinas gen. nov., sp. nov., an uncultured endosymbiont identified in a population of Diaphorina citri from Hawaii.</title>
        <authorList>
            <person name="Henry E.M."/>
            <person name="Carlson C.R."/>
            <person name="Kuo Y.-W."/>
        </authorList>
    </citation>
    <scope>NUCLEOTIDE SEQUENCE</scope>
    <source>
        <strain evidence="5">CADCRV1</strain>
    </source>
</reference>
<evidence type="ECO:0000256" key="4">
    <source>
        <dbReference type="SAM" id="Phobius"/>
    </source>
</evidence>
<evidence type="ECO:0000256" key="1">
    <source>
        <dbReference type="ARBA" id="ARBA00022692"/>
    </source>
</evidence>
<keyword evidence="1 4" id="KW-0812">Transmembrane</keyword>
<dbReference type="InterPro" id="IPR011701">
    <property type="entry name" value="MFS"/>
</dbReference>
<dbReference type="NCBIfam" id="NF003477">
    <property type="entry name" value="PRK05122.1"/>
    <property type="match status" value="1"/>
</dbReference>
<dbReference type="InterPro" id="IPR052714">
    <property type="entry name" value="MFS_Exporter"/>
</dbReference>
<dbReference type="EMBL" id="CP107052">
    <property type="protein sequence ID" value="UYH51920.1"/>
    <property type="molecule type" value="Genomic_DNA"/>
</dbReference>
<dbReference type="PANTHER" id="PTHR23531:SF1">
    <property type="entry name" value="QUINOLENE RESISTANCE PROTEIN NORA"/>
    <property type="match status" value="1"/>
</dbReference>
<keyword evidence="2 4" id="KW-1133">Transmembrane helix</keyword>
<name>A0ABY6GK57_9PROT</name>
<dbReference type="Pfam" id="PF07690">
    <property type="entry name" value="MFS_1"/>
    <property type="match status" value="2"/>
</dbReference>
<dbReference type="InterPro" id="IPR036259">
    <property type="entry name" value="MFS_trans_sf"/>
</dbReference>
<gene>
    <name evidence="5" type="ORF">N5W20_03420</name>
</gene>
<protein>
    <submittedName>
        <fullName evidence="5">Arabinose transporter</fullName>
    </submittedName>
</protein>
<dbReference type="PANTHER" id="PTHR23531">
    <property type="entry name" value="QUINOLENE RESISTANCE PROTEIN NORA"/>
    <property type="match status" value="1"/>
</dbReference>
<evidence type="ECO:0000256" key="2">
    <source>
        <dbReference type="ARBA" id="ARBA00022989"/>
    </source>
</evidence>
<evidence type="ECO:0000313" key="5">
    <source>
        <dbReference type="EMBL" id="UYH51920.1"/>
    </source>
</evidence>
<feature type="transmembrane region" description="Helical" evidence="4">
    <location>
        <begin position="352"/>
        <end position="377"/>
    </location>
</feature>
<feature type="transmembrane region" description="Helical" evidence="4">
    <location>
        <begin position="164"/>
        <end position="185"/>
    </location>
</feature>
<feature type="transmembrane region" description="Helical" evidence="4">
    <location>
        <begin position="136"/>
        <end position="158"/>
    </location>
</feature>
<feature type="transmembrane region" description="Helical" evidence="4">
    <location>
        <begin position="324"/>
        <end position="346"/>
    </location>
</feature>
<keyword evidence="6" id="KW-1185">Reference proteome</keyword>
<proteinExistence type="predicted"/>
<dbReference type="Proteomes" id="UP001163831">
    <property type="component" value="Chromosome"/>
</dbReference>
<dbReference type="NCBIfam" id="NF009048">
    <property type="entry name" value="PRK12382.1"/>
    <property type="match status" value="1"/>
</dbReference>
<dbReference type="SUPFAM" id="SSF103473">
    <property type="entry name" value="MFS general substrate transporter"/>
    <property type="match status" value="1"/>
</dbReference>
<dbReference type="RefSeq" id="WP_319807515.1">
    <property type="nucleotide sequence ID" value="NZ_CP107052.1"/>
</dbReference>
<accession>A0ABY6GK57</accession>
<keyword evidence="3 4" id="KW-0472">Membrane</keyword>
<evidence type="ECO:0000256" key="3">
    <source>
        <dbReference type="ARBA" id="ARBA00023136"/>
    </source>
</evidence>
<feature type="transmembrane region" description="Helical" evidence="4">
    <location>
        <begin position="238"/>
        <end position="256"/>
    </location>
</feature>
<dbReference type="Gene3D" id="1.20.1250.20">
    <property type="entry name" value="MFS general substrate transporter like domains"/>
    <property type="match status" value="1"/>
</dbReference>
<organism evidence="5 6">
    <name type="scientific">Candidatus Kirkpatrickella diaphorinae</name>
    <dbReference type="NCBI Taxonomy" id="2984322"/>
    <lineage>
        <taxon>Bacteria</taxon>
        <taxon>Pseudomonadati</taxon>
        <taxon>Pseudomonadota</taxon>
        <taxon>Alphaproteobacteria</taxon>
        <taxon>Acetobacterales</taxon>
        <taxon>Acetobacteraceae</taxon>
        <taxon>Candidatus Kirkpatrickella</taxon>
    </lineage>
</organism>
<evidence type="ECO:0000313" key="6">
    <source>
        <dbReference type="Proteomes" id="UP001163831"/>
    </source>
</evidence>
<feature type="transmembrane region" description="Helical" evidence="4">
    <location>
        <begin position="33"/>
        <end position="54"/>
    </location>
</feature>
<feature type="transmembrane region" description="Helical" evidence="4">
    <location>
        <begin position="99"/>
        <end position="124"/>
    </location>
</feature>
<feature type="transmembrane region" description="Helical" evidence="4">
    <location>
        <begin position="197"/>
        <end position="226"/>
    </location>
</feature>
<sequence length="387" mass="40397">MTGMVRLAIALFLTYLAVAMPLAVIPPYVTGWPGYSTFLAGVSVGCSFFSTLLTRGRAGRFCDHHGGDHSMHRGLLLYAIGCFCCALSAIPALPLSLRFGLLISGRLIIGVGESYTMVGVHIWGIGLEGHERSGRVLSLTGMAMYAAYAVGGPSGLWIFHHWNFLTLMLLCMALPGLGFILTRGLRHVPPSQGERRAFFSILSAIKWHGAGVALQGVGFAVLGAYIALAFHHRHWDHGGLGLTFFGLAFVANRLLIGSTPDRFGGLPIALGSLLVEAAGLACISAAATPVMALFGAALAGGGCSMVYPALGRDVVRVVSPDHRALALGGFAAFQDVAYAVTAPIAGSLVDGFGYGTVFMLAAFCATIGAIIVIGLMLREKSGSNLAA</sequence>